<sequence length="725" mass="79823">MPLSCRIPKRLWETGVQPMLERLLHALPISSTSAHSADVSESTQAVQVALLEHLTDQGDDLRVLHHFFKSLSSSHSHLASRESLLPLFDRVHQQRRVQPDASPISLFIHLHGILFTRVQLDDFDDVFDRFREALHAQALDGVRALPNREPTPHEIPNYAWMMMGTINLAALLQYGAEDALLAPNDSHPANQKAEQREILGNVATGPAASQEASGSSPGLHTLRLPQAASVNDAQDQDVPVTLRHAIRLAFTVLDIVAACSIADRAPGQIVPPNPYLSIMLTFLATAIKQPETLGIIERHIPWDRLVLLSKSATPIIDPRRDIASKVAGDAPLPEDWCLRGMSWVGRRVYERGFWKSQGVHSALVFESEVDVLARSSLGAQEEAILGLDEGPDDEDAPARRNEHPGASGRKLGLRALRWRRISWTLTVLAKTVPGLDYEPALEGGRGGIVIVDPLRTKQQRWRTEDAEAQIQTHTARLGLGEVEPLEAEEGDEVDDDSPASELEEDVEQATDSAEIIQLKNKKQVAAGKSLMPAVPLLPGYSILVLDTNIALTQGDVLEQLIDSMQWTLIIPLAVITELDGIKKNQNAVGQEATRALSLIEARLRTHAKFVKVQTSRGNYLPDLRFRNEDIDFSGIGKRTDDDKDDGTFARSLDEIILRAVAWQDAHFVDRRTLLGSPESTKAVAQGTAKVALVTFDRNLRLKARIRGSHSIGRAELLAILAPEKG</sequence>
<dbReference type="InterPro" id="IPR029060">
    <property type="entry name" value="PIN-like_dom_sf"/>
</dbReference>
<dbReference type="GO" id="GO:0000184">
    <property type="term" value="P:nuclear-transcribed mRNA catabolic process, nonsense-mediated decay"/>
    <property type="evidence" value="ECO:0007669"/>
    <property type="project" value="TreeGrafter"/>
</dbReference>
<dbReference type="PANTHER" id="PTHR15696:SF0">
    <property type="entry name" value="TELOMERASE-BINDING PROTEIN EST1A"/>
    <property type="match status" value="1"/>
</dbReference>
<dbReference type="InterPro" id="IPR045153">
    <property type="entry name" value="Est1/Ebs1-like"/>
</dbReference>
<dbReference type="InterPro" id="IPR018834">
    <property type="entry name" value="DNA/RNA-bd_Est1-type"/>
</dbReference>
<dbReference type="Gene3D" id="3.40.50.1010">
    <property type="entry name" value="5'-nuclease"/>
    <property type="match status" value="1"/>
</dbReference>
<feature type="region of interest" description="Disordered" evidence="1">
    <location>
        <begin position="385"/>
        <end position="407"/>
    </location>
</feature>
<dbReference type="CDD" id="cd09880">
    <property type="entry name" value="PIN_Smg5-6-like"/>
    <property type="match status" value="1"/>
</dbReference>
<dbReference type="GO" id="GO:0070034">
    <property type="term" value="F:telomerase RNA binding"/>
    <property type="evidence" value="ECO:0007669"/>
    <property type="project" value="TreeGrafter"/>
</dbReference>
<dbReference type="EMBL" id="CCYA01000270">
    <property type="protein sequence ID" value="CEH18220.1"/>
    <property type="molecule type" value="Genomic_DNA"/>
</dbReference>
<dbReference type="InterPro" id="IPR011990">
    <property type="entry name" value="TPR-like_helical_dom_sf"/>
</dbReference>
<dbReference type="Pfam" id="PF13638">
    <property type="entry name" value="PIN_4"/>
    <property type="match status" value="1"/>
</dbReference>
<dbReference type="GO" id="GO:0005697">
    <property type="term" value="C:telomerase holoenzyme complex"/>
    <property type="evidence" value="ECO:0007669"/>
    <property type="project" value="TreeGrafter"/>
</dbReference>
<evidence type="ECO:0000256" key="1">
    <source>
        <dbReference type="SAM" id="MobiDB-lite"/>
    </source>
</evidence>
<feature type="region of interest" description="Disordered" evidence="1">
    <location>
        <begin position="475"/>
        <end position="506"/>
    </location>
</feature>
<dbReference type="GO" id="GO:0042162">
    <property type="term" value="F:telomeric DNA binding"/>
    <property type="evidence" value="ECO:0007669"/>
    <property type="project" value="TreeGrafter"/>
</dbReference>
<dbReference type="Pfam" id="PF10373">
    <property type="entry name" value="EST1_DNA_bind"/>
    <property type="match status" value="1"/>
</dbReference>
<proteinExistence type="predicted"/>
<reference evidence="3 4" key="1">
    <citation type="submission" date="2014-09" db="EMBL/GenBank/DDBJ databases">
        <authorList>
            <person name="Magalhaes I.L.F."/>
            <person name="Oliveira U."/>
            <person name="Santos F.R."/>
            <person name="Vidigal T.H.D.A."/>
            <person name="Brescovit A.D."/>
            <person name="Santos A.J."/>
        </authorList>
    </citation>
    <scope>NUCLEOTIDE SEQUENCE [LARGE SCALE GENOMIC DNA]</scope>
</reference>
<accession>A0A0P1BN44</accession>
<organism evidence="3 4">
    <name type="scientific">Ceraceosorus bombacis</name>
    <dbReference type="NCBI Taxonomy" id="401625"/>
    <lineage>
        <taxon>Eukaryota</taxon>
        <taxon>Fungi</taxon>
        <taxon>Dikarya</taxon>
        <taxon>Basidiomycota</taxon>
        <taxon>Ustilaginomycotina</taxon>
        <taxon>Exobasidiomycetes</taxon>
        <taxon>Ceraceosorales</taxon>
        <taxon>Ceraceosoraceae</taxon>
        <taxon>Ceraceosorus</taxon>
    </lineage>
</organism>
<name>A0A0P1BN44_9BASI</name>
<protein>
    <submittedName>
        <fullName evidence="3">Nonsense-mediated mRNA decay protein</fullName>
    </submittedName>
</protein>
<keyword evidence="4" id="KW-1185">Reference proteome</keyword>
<evidence type="ECO:0000259" key="2">
    <source>
        <dbReference type="SMART" id="SM00670"/>
    </source>
</evidence>
<dbReference type="OrthoDB" id="2017974at2759"/>
<dbReference type="InterPro" id="IPR002716">
    <property type="entry name" value="PIN_dom"/>
</dbReference>
<feature type="compositionally biased region" description="Acidic residues" evidence="1">
    <location>
        <begin position="483"/>
        <end position="506"/>
    </location>
</feature>
<dbReference type="Proteomes" id="UP000054845">
    <property type="component" value="Unassembled WGS sequence"/>
</dbReference>
<dbReference type="AlphaFoldDB" id="A0A0P1BN44"/>
<dbReference type="GO" id="GO:0004540">
    <property type="term" value="F:RNA nuclease activity"/>
    <property type="evidence" value="ECO:0007669"/>
    <property type="project" value="UniProtKB-ARBA"/>
</dbReference>
<dbReference type="SUPFAM" id="SSF48452">
    <property type="entry name" value="TPR-like"/>
    <property type="match status" value="1"/>
</dbReference>
<dbReference type="STRING" id="401625.A0A0P1BN44"/>
<evidence type="ECO:0000313" key="3">
    <source>
        <dbReference type="EMBL" id="CEH18220.1"/>
    </source>
</evidence>
<dbReference type="SMART" id="SM00670">
    <property type="entry name" value="PINc"/>
    <property type="match status" value="1"/>
</dbReference>
<dbReference type="PANTHER" id="PTHR15696">
    <property type="entry name" value="SMG-7 SUPPRESSOR WITH MORPHOLOGICAL EFFECT ON GENITALIA PROTEIN 7"/>
    <property type="match status" value="1"/>
</dbReference>
<evidence type="ECO:0000313" key="4">
    <source>
        <dbReference type="Proteomes" id="UP000054845"/>
    </source>
</evidence>
<dbReference type="SUPFAM" id="SSF88723">
    <property type="entry name" value="PIN domain-like"/>
    <property type="match status" value="1"/>
</dbReference>
<feature type="domain" description="PIN" evidence="2">
    <location>
        <begin position="541"/>
        <end position="701"/>
    </location>
</feature>